<evidence type="ECO:0008006" key="3">
    <source>
        <dbReference type="Google" id="ProtNLM"/>
    </source>
</evidence>
<accession>A0AAD4P3M5</accession>
<name>A0AAD4P3M5_PERFH</name>
<dbReference type="InterPro" id="IPR023393">
    <property type="entry name" value="START-like_dom_sf"/>
</dbReference>
<keyword evidence="2" id="KW-1185">Reference proteome</keyword>
<dbReference type="SUPFAM" id="SSF55961">
    <property type="entry name" value="Bet v1-like"/>
    <property type="match status" value="1"/>
</dbReference>
<dbReference type="Proteomes" id="UP001190926">
    <property type="component" value="Unassembled WGS sequence"/>
</dbReference>
<comment type="caution">
    <text evidence="1">The sequence shown here is derived from an EMBL/GenBank/DDBJ whole genome shotgun (WGS) entry which is preliminary data.</text>
</comment>
<dbReference type="EMBL" id="SDAM02000268">
    <property type="protein sequence ID" value="KAH6824966.1"/>
    <property type="molecule type" value="Genomic_DNA"/>
</dbReference>
<proteinExistence type="predicted"/>
<protein>
    <recommendedName>
        <fullName evidence="3">Bet v I/Major latex protein domain-containing protein</fullName>
    </recommendedName>
</protein>
<dbReference type="AlphaFoldDB" id="A0AAD4P3M5"/>
<evidence type="ECO:0000313" key="2">
    <source>
        <dbReference type="Proteomes" id="UP001190926"/>
    </source>
</evidence>
<dbReference type="Gene3D" id="3.30.530.20">
    <property type="match status" value="1"/>
</dbReference>
<organism evidence="1 2">
    <name type="scientific">Perilla frutescens var. hirtella</name>
    <name type="common">Perilla citriodora</name>
    <name type="synonym">Perilla setoyensis</name>
    <dbReference type="NCBI Taxonomy" id="608512"/>
    <lineage>
        <taxon>Eukaryota</taxon>
        <taxon>Viridiplantae</taxon>
        <taxon>Streptophyta</taxon>
        <taxon>Embryophyta</taxon>
        <taxon>Tracheophyta</taxon>
        <taxon>Spermatophyta</taxon>
        <taxon>Magnoliopsida</taxon>
        <taxon>eudicotyledons</taxon>
        <taxon>Gunneridae</taxon>
        <taxon>Pentapetalae</taxon>
        <taxon>asterids</taxon>
        <taxon>lamiids</taxon>
        <taxon>Lamiales</taxon>
        <taxon>Lamiaceae</taxon>
        <taxon>Nepetoideae</taxon>
        <taxon>Elsholtzieae</taxon>
        <taxon>Perilla</taxon>
    </lineage>
</organism>
<reference evidence="1 2" key="1">
    <citation type="journal article" date="2021" name="Nat. Commun.">
        <title>Incipient diploidization of the medicinal plant Perilla within 10,000 years.</title>
        <authorList>
            <person name="Zhang Y."/>
            <person name="Shen Q."/>
            <person name="Leng L."/>
            <person name="Zhang D."/>
            <person name="Chen S."/>
            <person name="Shi Y."/>
            <person name="Ning Z."/>
            <person name="Chen S."/>
        </authorList>
    </citation>
    <scope>NUCLEOTIDE SEQUENCE [LARGE SCALE GENOMIC DNA]</scope>
    <source>
        <strain evidence="2">cv. PC099</strain>
    </source>
</reference>
<gene>
    <name evidence="1" type="ORF">C2S53_017914</name>
</gene>
<evidence type="ECO:0000313" key="1">
    <source>
        <dbReference type="EMBL" id="KAH6824966.1"/>
    </source>
</evidence>
<sequence>MDGMMSSYDIEIPSSMPADKMFKAMVVDLDSIIGDIFPGASVEILEGDGGVGTILAKGVSLRALSAVLTLSMRKSGGSIYKDKVTYKYSTKLGDLGNINITDETHNLSYDATLSALKAFQAHVQARPS</sequence>